<sequence>MDKMKLGLNQVKDKAQQTVEVTRISAQIAGKKKDKTAQLTLLGEMVHEAHVKQELTEQMHHIESLSQAIQRLEGEIAALEKQLRKAKGEKICACGAVITQESRFCNHCGQAMPLEPTEIIPASRSRRDDPVLVVNCPQCGALLNGDLENCVLCGGPVK</sequence>
<keyword evidence="1" id="KW-0175">Coiled coil</keyword>
<dbReference type="Pfam" id="PF12773">
    <property type="entry name" value="DZR"/>
    <property type="match status" value="1"/>
</dbReference>
<protein>
    <submittedName>
        <fullName evidence="3">Zinc ribbon domain-containing protein</fullName>
    </submittedName>
</protein>
<feature type="domain" description="DZANK-type" evidence="2">
    <location>
        <begin position="93"/>
        <end position="154"/>
    </location>
</feature>
<dbReference type="OrthoDB" id="2066200at2"/>
<dbReference type="InterPro" id="IPR025874">
    <property type="entry name" value="DZR"/>
</dbReference>
<organism evidence="3 4">
    <name type="scientific">Paenibacillus thiaminolyticus</name>
    <name type="common">Bacillus thiaminolyticus</name>
    <dbReference type="NCBI Taxonomy" id="49283"/>
    <lineage>
        <taxon>Bacteria</taxon>
        <taxon>Bacillati</taxon>
        <taxon>Bacillota</taxon>
        <taxon>Bacilli</taxon>
        <taxon>Bacillales</taxon>
        <taxon>Paenibacillaceae</taxon>
        <taxon>Paenibacillus</taxon>
    </lineage>
</organism>
<dbReference type="Proteomes" id="UP000266177">
    <property type="component" value="Unassembled WGS sequence"/>
</dbReference>
<evidence type="ECO:0000313" key="3">
    <source>
        <dbReference type="EMBL" id="RJG22184.1"/>
    </source>
</evidence>
<evidence type="ECO:0000259" key="2">
    <source>
        <dbReference type="Pfam" id="PF12773"/>
    </source>
</evidence>
<dbReference type="EMBL" id="QYZD01000018">
    <property type="protein sequence ID" value="RJG22184.1"/>
    <property type="molecule type" value="Genomic_DNA"/>
</dbReference>
<evidence type="ECO:0000313" key="4">
    <source>
        <dbReference type="Proteomes" id="UP000266177"/>
    </source>
</evidence>
<proteinExistence type="predicted"/>
<evidence type="ECO:0000256" key="1">
    <source>
        <dbReference type="SAM" id="Coils"/>
    </source>
</evidence>
<dbReference type="SUPFAM" id="SSF161270">
    <property type="entry name" value="PspA lactotransferrin-binding region"/>
    <property type="match status" value="1"/>
</dbReference>
<feature type="coiled-coil region" evidence="1">
    <location>
        <begin position="55"/>
        <end position="89"/>
    </location>
</feature>
<reference evidence="3 4" key="1">
    <citation type="submission" date="2018-09" db="EMBL/GenBank/DDBJ databases">
        <title>Paenibacillus SK2017-BO5.</title>
        <authorList>
            <person name="Piskunova J.V."/>
            <person name="Dubiley S.A."/>
            <person name="Severinov K.V."/>
        </authorList>
    </citation>
    <scope>NUCLEOTIDE SEQUENCE [LARGE SCALE GENOMIC DNA]</scope>
    <source>
        <strain evidence="3 4">BO5</strain>
    </source>
</reference>
<comment type="caution">
    <text evidence="3">The sequence shown here is derived from an EMBL/GenBank/DDBJ whole genome shotgun (WGS) entry which is preliminary data.</text>
</comment>
<name>A0A3A3GES8_PANTH</name>
<dbReference type="AlphaFoldDB" id="A0A3A3GES8"/>
<gene>
    <name evidence="3" type="ORF">DQX05_18830</name>
</gene>
<accession>A0A3A3GES8</accession>